<feature type="compositionally biased region" description="Polar residues" evidence="1">
    <location>
        <begin position="52"/>
        <end position="63"/>
    </location>
</feature>
<accession>A0A9P4P4Y0</accession>
<protein>
    <submittedName>
        <fullName evidence="2">Uncharacterized protein</fullName>
    </submittedName>
</protein>
<feature type="compositionally biased region" description="Basic residues" evidence="1">
    <location>
        <begin position="133"/>
        <end position="144"/>
    </location>
</feature>
<evidence type="ECO:0000313" key="3">
    <source>
        <dbReference type="Proteomes" id="UP000799764"/>
    </source>
</evidence>
<dbReference type="EMBL" id="MU001516">
    <property type="protein sequence ID" value="KAF2437387.1"/>
    <property type="molecule type" value="Genomic_DNA"/>
</dbReference>
<evidence type="ECO:0000256" key="1">
    <source>
        <dbReference type="SAM" id="MobiDB-lite"/>
    </source>
</evidence>
<organism evidence="2 3">
    <name type="scientific">Karstenula rhodostoma CBS 690.94</name>
    <dbReference type="NCBI Taxonomy" id="1392251"/>
    <lineage>
        <taxon>Eukaryota</taxon>
        <taxon>Fungi</taxon>
        <taxon>Dikarya</taxon>
        <taxon>Ascomycota</taxon>
        <taxon>Pezizomycotina</taxon>
        <taxon>Dothideomycetes</taxon>
        <taxon>Pleosporomycetidae</taxon>
        <taxon>Pleosporales</taxon>
        <taxon>Massarineae</taxon>
        <taxon>Didymosphaeriaceae</taxon>
        <taxon>Karstenula</taxon>
    </lineage>
</organism>
<comment type="caution">
    <text evidence="2">The sequence shown here is derived from an EMBL/GenBank/DDBJ whole genome shotgun (WGS) entry which is preliminary data.</text>
</comment>
<feature type="compositionally biased region" description="Polar residues" evidence="1">
    <location>
        <begin position="73"/>
        <end position="82"/>
    </location>
</feature>
<feature type="compositionally biased region" description="Basic residues" evidence="1">
    <location>
        <begin position="102"/>
        <end position="111"/>
    </location>
</feature>
<dbReference type="AlphaFoldDB" id="A0A9P4P4Y0"/>
<sequence length="154" mass="17407">MTLRELLQAAANRNTGTLWGAKTPSFQTAQKTRNQHYHCRQPNFINDHSHSHSPIPTFQHPNTSPLPHPHPSRQGTQQNPRRTPSLHHQRNLPMPSTSTSASKRKKKKKSPPKSLHLPTQPTPHIPKVPSTSHSKKRHGLHITKSHISSDPDIH</sequence>
<gene>
    <name evidence="2" type="ORF">P171DRAFT_181907</name>
</gene>
<keyword evidence="3" id="KW-1185">Reference proteome</keyword>
<proteinExistence type="predicted"/>
<feature type="region of interest" description="Disordered" evidence="1">
    <location>
        <begin position="41"/>
        <end position="154"/>
    </location>
</feature>
<evidence type="ECO:0000313" key="2">
    <source>
        <dbReference type="EMBL" id="KAF2437387.1"/>
    </source>
</evidence>
<dbReference type="Proteomes" id="UP000799764">
    <property type="component" value="Unassembled WGS sequence"/>
</dbReference>
<name>A0A9P4P4Y0_9PLEO</name>
<reference evidence="2" key="1">
    <citation type="journal article" date="2020" name="Stud. Mycol.">
        <title>101 Dothideomycetes genomes: a test case for predicting lifestyles and emergence of pathogens.</title>
        <authorList>
            <person name="Haridas S."/>
            <person name="Albert R."/>
            <person name="Binder M."/>
            <person name="Bloem J."/>
            <person name="Labutti K."/>
            <person name="Salamov A."/>
            <person name="Andreopoulos B."/>
            <person name="Baker S."/>
            <person name="Barry K."/>
            <person name="Bills G."/>
            <person name="Bluhm B."/>
            <person name="Cannon C."/>
            <person name="Castanera R."/>
            <person name="Culley D."/>
            <person name="Daum C."/>
            <person name="Ezra D."/>
            <person name="Gonzalez J."/>
            <person name="Henrissat B."/>
            <person name="Kuo A."/>
            <person name="Liang C."/>
            <person name="Lipzen A."/>
            <person name="Lutzoni F."/>
            <person name="Magnuson J."/>
            <person name="Mondo S."/>
            <person name="Nolan M."/>
            <person name="Ohm R."/>
            <person name="Pangilinan J."/>
            <person name="Park H.-J."/>
            <person name="Ramirez L."/>
            <person name="Alfaro M."/>
            <person name="Sun H."/>
            <person name="Tritt A."/>
            <person name="Yoshinaga Y."/>
            <person name="Zwiers L.-H."/>
            <person name="Turgeon B."/>
            <person name="Goodwin S."/>
            <person name="Spatafora J."/>
            <person name="Crous P."/>
            <person name="Grigoriev I."/>
        </authorList>
    </citation>
    <scope>NUCLEOTIDE SEQUENCE</scope>
    <source>
        <strain evidence="2">CBS 690.94</strain>
    </source>
</reference>